<keyword evidence="7 8" id="KW-0002">3D-structure</keyword>
<evidence type="ECO:0007829" key="10">
    <source>
        <dbReference type="PDB" id="6L5S"/>
    </source>
</evidence>
<feature type="binding site" evidence="9 10">
    <location>
        <position position="368"/>
    </location>
    <ligand>
        <name>UDP</name>
        <dbReference type="ChEBI" id="CHEBI:58223"/>
        <label>2</label>
    </ligand>
</feature>
<dbReference type="InterPro" id="IPR050481">
    <property type="entry name" value="UDP-glycosyltransf_plant"/>
</dbReference>
<feature type="binding site" evidence="8">
    <location>
        <position position="372"/>
    </location>
    <ligand>
        <name>UDP-alpha-D-galactose</name>
        <dbReference type="ChEBI" id="CHEBI:66914"/>
    </ligand>
</feature>
<dbReference type="PDB" id="6L5S">
    <property type="method" value="X-ray"/>
    <property type="resolution" value="1.91 A"/>
    <property type="chains" value="A=1-474"/>
</dbReference>
<feature type="binding site" evidence="9 10">
    <location>
        <position position="373"/>
    </location>
    <ligand>
        <name>UDP</name>
        <dbReference type="ChEBI" id="CHEBI:58223"/>
        <label>2</label>
    </ligand>
</feature>
<reference evidence="7 8" key="1">
    <citation type="journal article" date="2020" name="J. Am. Chem. Soc.">
        <title>Functional Characterization and Structural Basis of an Efficient Di-&lt;i&gt;C&lt;/i&gt;-glycosyltransferase from &lt;i&gt;Glycyrrhiza glabra&lt;/i&gt;.</title>
        <authorList>
            <person name="Zhang M."/>
            <person name="Li F.D."/>
            <person name="Li K."/>
            <person name="Wang Z.L."/>
            <person name="Wang Y.X."/>
            <person name="He J.B."/>
            <person name="Su H.F."/>
            <person name="Zhang Z.Y."/>
            <person name="Chi C.B."/>
            <person name="Shi X.M."/>
            <person name="Yun C.H."/>
            <person name="Zhang Z.Y."/>
            <person name="Liu Z.M."/>
            <person name="Zhang L.R."/>
            <person name="Yang D.H."/>
            <person name="Ma M."/>
            <person name="Qiao X."/>
            <person name="Ye M."/>
        </authorList>
    </citation>
    <scope>X-RAY CRYSTALLOGRAPHY (1.80 ANGSTROMS) IN COMPLEX WITH UDP; UDP-ALPHA-D-GALACTOSE AND UDP-ALPHA-D-GLUCOSE</scope>
</reference>
<organism evidence="6">
    <name type="scientific">Glycyrrhiza glabra</name>
    <name type="common">Licorice</name>
    <dbReference type="NCBI Taxonomy" id="49827"/>
    <lineage>
        <taxon>Eukaryota</taxon>
        <taxon>Viridiplantae</taxon>
        <taxon>Streptophyta</taxon>
        <taxon>Embryophyta</taxon>
        <taxon>Tracheophyta</taxon>
        <taxon>Spermatophyta</taxon>
        <taxon>Magnoliopsida</taxon>
        <taxon>eudicotyledons</taxon>
        <taxon>Gunneridae</taxon>
        <taxon>Pentapetalae</taxon>
        <taxon>rosids</taxon>
        <taxon>fabids</taxon>
        <taxon>Fabales</taxon>
        <taxon>Fabaceae</taxon>
        <taxon>Papilionoideae</taxon>
        <taxon>50 kb inversion clade</taxon>
        <taxon>NPAAA clade</taxon>
        <taxon>Hologalegina</taxon>
        <taxon>IRL clade</taxon>
        <taxon>Galegeae</taxon>
        <taxon>Glycyrrhiza</taxon>
    </lineage>
</organism>
<dbReference type="Gene3D" id="3.40.50.2000">
    <property type="entry name" value="Glycogen Phosphorylase B"/>
    <property type="match status" value="2"/>
</dbReference>
<evidence type="ECO:0007829" key="9">
    <source>
        <dbReference type="PDB" id="6L5R"/>
    </source>
</evidence>
<protein>
    <submittedName>
        <fullName evidence="4 5 6">GgCGT</fullName>
    </submittedName>
</protein>
<feature type="binding site" evidence="8">
    <location>
        <position position="350"/>
    </location>
    <ligand>
        <name>UDP-alpha-D-galactose</name>
        <dbReference type="ChEBI" id="CHEBI:66914"/>
    </ligand>
</feature>
<dbReference type="GO" id="GO:0035251">
    <property type="term" value="F:UDP-glucosyltransferase activity"/>
    <property type="evidence" value="ECO:0007669"/>
    <property type="project" value="InterPro"/>
</dbReference>
<dbReference type="PDB" id="6L5R">
    <property type="method" value="X-ray"/>
    <property type="resolution" value="2.89 A"/>
    <property type="chains" value="A=1-474"/>
</dbReference>
<feature type="binding site" evidence="7 12">
    <location>
        <position position="392"/>
    </location>
    <ligand>
        <name>UDP-alpha-D-glucose</name>
        <dbReference type="ChEBI" id="CHEBI:58885"/>
    </ligand>
</feature>
<keyword evidence="9 10" id="KW-0547">Nucleotide-binding</keyword>
<feature type="binding site" evidence="8">
    <location>
        <position position="373"/>
    </location>
    <ligand>
        <name>UDP-alpha-D-galactose</name>
        <dbReference type="ChEBI" id="CHEBI:66914"/>
    </ligand>
</feature>
<dbReference type="PDB" id="8ZNM">
    <property type="method" value="X-ray"/>
    <property type="resolution" value="2.21 A"/>
    <property type="chains" value="A/B/C/D=3-474"/>
</dbReference>
<evidence type="ECO:0000256" key="3">
    <source>
        <dbReference type="ARBA" id="ARBA00022679"/>
    </source>
</evidence>
<feature type="binding site" evidence="7 12">
    <location>
        <position position="376"/>
    </location>
    <ligand>
        <name>UDP-alpha-D-glucose</name>
        <dbReference type="ChEBI" id="CHEBI:58885"/>
    </ligand>
</feature>
<name>A0A6I8WFN2_GLYGL</name>
<feature type="binding site" evidence="8">
    <location>
        <position position="393"/>
    </location>
    <ligand>
        <name>UDP-alpha-D-galactose</name>
        <dbReference type="ChEBI" id="CHEBI:66914"/>
    </ligand>
</feature>
<dbReference type="InterPro" id="IPR002213">
    <property type="entry name" value="UDP_glucos_trans"/>
</dbReference>
<dbReference type="GO" id="GO:0000166">
    <property type="term" value="F:nucleotide binding"/>
    <property type="evidence" value="ECO:0007669"/>
    <property type="project" value="UniProtKB-KW"/>
</dbReference>
<keyword evidence="2" id="KW-0328">Glycosyltransferase</keyword>
<feature type="binding site" evidence="9 10">
    <location>
        <position position="350"/>
    </location>
    <ligand>
        <name>UDP</name>
        <dbReference type="ChEBI" id="CHEBI:58223"/>
        <label>2</label>
    </ligand>
</feature>
<feature type="binding site" evidence="8">
    <location>
        <position position="147"/>
    </location>
    <ligand>
        <name>UDP-alpha-D-galactose</name>
        <dbReference type="ChEBI" id="CHEBI:66914"/>
    </ligand>
</feature>
<feature type="binding site" evidence="9 10">
    <location>
        <position position="376"/>
    </location>
    <ligand>
        <name>UDP</name>
        <dbReference type="ChEBI" id="CHEBI:58223"/>
        <label>2</label>
    </ligand>
</feature>
<feature type="binding site" evidence="7 12">
    <location>
        <position position="393"/>
    </location>
    <ligand>
        <name>UDP-alpha-D-glucose</name>
        <dbReference type="ChEBI" id="CHEBI:58885"/>
    </ligand>
</feature>
<keyword evidence="3" id="KW-0808">Transferase</keyword>
<dbReference type="PDB" id="6L7H">
    <property type="method" value="X-ray"/>
    <property type="resolution" value="1.80 A"/>
    <property type="chains" value="A=1-474"/>
</dbReference>
<feature type="binding site" evidence="8">
    <location>
        <position position="392"/>
    </location>
    <ligand>
        <name>UDP-alpha-D-galactose</name>
        <dbReference type="ChEBI" id="CHEBI:66914"/>
    </ligand>
</feature>
<feature type="binding site" evidence="7 12">
    <location>
        <position position="147"/>
    </location>
    <ligand>
        <name>UDP-alpha-D-glucose</name>
        <dbReference type="ChEBI" id="CHEBI:58885"/>
    </ligand>
</feature>
<feature type="binding site" evidence="7 12">
    <location>
        <position position="371"/>
    </location>
    <ligand>
        <name>UDP-alpha-D-glucose</name>
        <dbReference type="ChEBI" id="CHEBI:58885"/>
    </ligand>
</feature>
<evidence type="ECO:0007829" key="7">
    <source>
        <dbReference type="PDB" id="6L5P"/>
    </source>
</evidence>
<dbReference type="PDB" id="6L5P">
    <property type="method" value="X-ray"/>
    <property type="resolution" value="2.60 A"/>
    <property type="chains" value="A=1-474"/>
</dbReference>
<dbReference type="SUPFAM" id="SSF53756">
    <property type="entry name" value="UDP-Glycosyltransferase/glycogen phosphorylase"/>
    <property type="match status" value="1"/>
</dbReference>
<feature type="binding site" evidence="7 12">
    <location>
        <position position="350"/>
    </location>
    <ligand>
        <name>UDP-alpha-D-glucose</name>
        <dbReference type="ChEBI" id="CHEBI:58885"/>
    </ligand>
</feature>
<feature type="binding site" evidence="11">
    <location>
        <position position="391"/>
    </location>
    <ligand>
        <name>UDP</name>
        <dbReference type="ChEBI" id="CHEBI:58223"/>
        <label>1</label>
    </ligand>
</feature>
<dbReference type="PANTHER" id="PTHR48048:SF76">
    <property type="entry name" value="UDP-GLYCOSYLTRANSFERASE 708D1-LIKE"/>
    <property type="match status" value="1"/>
</dbReference>
<evidence type="ECO:0000256" key="2">
    <source>
        <dbReference type="ARBA" id="ARBA00022676"/>
    </source>
</evidence>
<feature type="binding site" evidence="11">
    <location>
        <position position="91"/>
    </location>
    <ligand>
        <name>UDP</name>
        <dbReference type="ChEBI" id="CHEBI:58223"/>
        <label>1</label>
    </ligand>
</feature>
<feature type="binding site" evidence="7 12">
    <location>
        <position position="373"/>
    </location>
    <ligand>
        <name>UDP-alpha-D-glucose</name>
        <dbReference type="ChEBI" id="CHEBI:58885"/>
    </ligand>
</feature>
<proteinExistence type="evidence at protein level"/>
<dbReference type="PANTHER" id="PTHR48048">
    <property type="entry name" value="GLYCOSYLTRANSFERASE"/>
    <property type="match status" value="1"/>
</dbReference>
<evidence type="ECO:0000256" key="1">
    <source>
        <dbReference type="ARBA" id="ARBA00009995"/>
    </source>
</evidence>
<dbReference type="Pfam" id="PF00201">
    <property type="entry name" value="UDPGT"/>
    <property type="match status" value="1"/>
</dbReference>
<evidence type="ECO:0007829" key="8">
    <source>
        <dbReference type="PDB" id="6L5Q"/>
    </source>
</evidence>
<feature type="binding site" evidence="8">
    <location>
        <position position="314"/>
    </location>
    <ligand>
        <name>UDP-alpha-D-galactose</name>
        <dbReference type="ChEBI" id="CHEBI:66914"/>
    </ligand>
</feature>
<feature type="binding site" evidence="11">
    <location>
        <position position="288"/>
    </location>
    <ligand>
        <name>UDP</name>
        <dbReference type="ChEBI" id="CHEBI:58223"/>
        <label>1</label>
    </ligand>
</feature>
<evidence type="ECO:0000313" key="5">
    <source>
        <dbReference type="PDB" id="6L5Q"/>
    </source>
</evidence>
<feature type="binding site" evidence="7 12">
    <location>
        <position position="286"/>
    </location>
    <ligand>
        <name>UDP-alpha-D-glucose</name>
        <dbReference type="ChEBI" id="CHEBI:58885"/>
    </ligand>
</feature>
<dbReference type="FunFam" id="3.40.50.2000:FF:000056">
    <property type="entry name" value="Glycosyltransferase"/>
    <property type="match status" value="1"/>
</dbReference>
<dbReference type="AlphaFoldDB" id="A0A6I8WFN2"/>
<feature type="binding site" evidence="9 10">
    <location>
        <position position="351"/>
    </location>
    <ligand>
        <name>UDP</name>
        <dbReference type="ChEBI" id="CHEBI:58223"/>
        <label>2</label>
    </ligand>
</feature>
<feature type="binding site" evidence="9 10">
    <location>
        <position position="286"/>
    </location>
    <ligand>
        <name>UDP</name>
        <dbReference type="ChEBI" id="CHEBI:58223"/>
        <label>2</label>
    </ligand>
</feature>
<sequence>GSMGENNMSSIAPHPVVHVALLPSAGMGHLTPFLRLASLLLHQHCHVTLITPQPTVSKAEEDLLSRFLSAFPQVNQLHFHLPPSDSTISTDPFFLQFASIRSSSHLLTPLLSSLTPPLSSFIYDMTLISPLLPIAESLGVPHYILFTSSATMFSFFSYFPTLAKSESFPGKLDFVEIPGVSVSSIPRSSIPPPLLVPNSLFGKLFMEDSPKLKKLHGVLVNTFEGIEKLSLEALNGGKVVKGLPPVYGVGPFVPCEFEKVVKRGETISEWLDEQPSGSVVYVSFGSRTAMGREQLREVGDGLVKSGWRFLWVVKDKIVDRAEEEGLDGVLGFELVERMVKEKKGLVVKEWVDQSEILGHKAVGGFVSHCGWNSVVEAAWFGVKILGWPLHGDQKINAEVVAKGGWGVWKEGWDWEGERLVKGEEIGEAIREVMNDESLVMKATQVKKDARKAISVGGGCEVALQKLMEVWKKNV</sequence>
<feature type="binding site" evidence="7">
    <location>
        <position position="287"/>
    </location>
    <ligand>
        <name>UDP-alpha-D-glucose</name>
        <dbReference type="ChEBI" id="CHEBI:58885"/>
    </ligand>
</feature>
<feature type="binding site" evidence="8">
    <location>
        <position position="376"/>
    </location>
    <ligand>
        <name>UDP-alpha-D-galactose</name>
        <dbReference type="ChEBI" id="CHEBI:66914"/>
    </ligand>
</feature>
<feature type="binding site" evidence="7 12">
    <location>
        <position position="353"/>
    </location>
    <ligand>
        <name>UDP-alpha-D-glucose</name>
        <dbReference type="ChEBI" id="CHEBI:58885"/>
    </ligand>
</feature>
<dbReference type="PDB" id="6L5Q">
    <property type="method" value="X-ray"/>
    <property type="resolution" value="2.89 A"/>
    <property type="chains" value="A=1-474"/>
</dbReference>
<feature type="binding site" evidence="9 10">
    <location>
        <position position="372"/>
    </location>
    <ligand>
        <name>UDP</name>
        <dbReference type="ChEBI" id="CHEBI:58223"/>
        <label>2</label>
    </ligand>
</feature>
<evidence type="ECO:0007829" key="12">
    <source>
        <dbReference type="PDB" id="8ZNM"/>
    </source>
</evidence>
<feature type="binding site" evidence="9 10">
    <location>
        <position position="353"/>
    </location>
    <ligand>
        <name>UDP</name>
        <dbReference type="ChEBI" id="CHEBI:58223"/>
        <label>2</label>
    </ligand>
</feature>
<comment type="similarity">
    <text evidence="1">Belongs to the UDP-glycosyltransferase family.</text>
</comment>
<feature type="binding site" evidence="7">
    <location>
        <position position="368"/>
    </location>
    <ligand>
        <name>UDP-alpha-D-glucose</name>
        <dbReference type="ChEBI" id="CHEBI:58885"/>
    </ligand>
</feature>
<feature type="binding site" evidence="11">
    <location>
        <position position="393"/>
    </location>
    <ligand>
        <name>UDP</name>
        <dbReference type="ChEBI" id="CHEBI:58223"/>
        <label>1</label>
    </ligand>
</feature>
<feature type="binding site" evidence="8">
    <location>
        <position position="371"/>
    </location>
    <ligand>
        <name>UDP-alpha-D-galactose</name>
        <dbReference type="ChEBI" id="CHEBI:66914"/>
    </ligand>
</feature>
<feature type="binding site" evidence="7 12">
    <location>
        <position position="372"/>
    </location>
    <ligand>
        <name>UDP-alpha-D-glucose</name>
        <dbReference type="ChEBI" id="CHEBI:58885"/>
    </ligand>
</feature>
<accession>A0A6I8WFN2</accession>
<evidence type="ECO:0007829" key="11">
    <source>
        <dbReference type="PDB" id="6L7H"/>
    </source>
</evidence>
<feature type="binding site" evidence="8">
    <location>
        <position position="368"/>
    </location>
    <ligand>
        <name>UDP-alpha-D-galactose</name>
        <dbReference type="ChEBI" id="CHEBI:66914"/>
    </ligand>
</feature>
<dbReference type="SMR" id="A0A6I8WFN2"/>
<feature type="binding site" evidence="7 12">
    <location>
        <position position="314"/>
    </location>
    <ligand>
        <name>UDP-alpha-D-glucose</name>
        <dbReference type="ChEBI" id="CHEBI:58885"/>
    </ligand>
</feature>
<feature type="binding site" evidence="7 12">
    <location>
        <position position="351"/>
    </location>
    <ligand>
        <name>UDP-alpha-D-glucose</name>
        <dbReference type="ChEBI" id="CHEBI:58885"/>
    </ligand>
</feature>
<feature type="binding site" evidence="11">
    <location>
        <position position="390"/>
    </location>
    <ligand>
        <name>UDP</name>
        <dbReference type="ChEBI" id="CHEBI:58223"/>
        <label>1</label>
    </ligand>
</feature>
<feature type="binding site" evidence="8">
    <location>
        <position position="351"/>
    </location>
    <ligand>
        <name>UDP-alpha-D-galactose</name>
        <dbReference type="ChEBI" id="CHEBI:66914"/>
    </ligand>
</feature>
<evidence type="ECO:0000313" key="4">
    <source>
        <dbReference type="PDB" id="6L5P"/>
    </source>
</evidence>
<reference evidence="12" key="2">
    <citation type="submission" date="2024-05" db="PDB data bank">
        <title>CRYSTAL STRUCTURE OF DI-C-GLYCOSYLTRANSFERASEGGCGT MUTANT IN COMPLEX WITH UDP-GLC.</title>
        <authorList>
            <person name="Feng X.D."/>
            <person name="Liu X.H."/>
        </authorList>
    </citation>
    <scope>X-RAY CRYSTALLOGRAPHY (2.21 ANGSTROMS) OF 3-474 IN COMPLEX WITH UDP-ALPHA-D-GLUCOSE</scope>
</reference>
<feature type="binding site" evidence="8">
    <location>
        <position position="353"/>
    </location>
    <ligand>
        <name>UDP-alpha-D-galactose</name>
        <dbReference type="ChEBI" id="CHEBI:66914"/>
    </ligand>
</feature>
<dbReference type="CDD" id="cd03784">
    <property type="entry name" value="GT1_Gtf-like"/>
    <property type="match status" value="1"/>
</dbReference>
<evidence type="ECO:0000313" key="6">
    <source>
        <dbReference type="PDB" id="6L7H"/>
    </source>
</evidence>
<feature type="binding site" evidence="8">
    <location>
        <position position="286"/>
    </location>
    <ligand>
        <name>UDP-alpha-D-galactose</name>
        <dbReference type="ChEBI" id="CHEBI:66914"/>
    </ligand>
</feature>